<evidence type="ECO:0000313" key="2">
    <source>
        <dbReference type="Proteomes" id="UP000035900"/>
    </source>
</evidence>
<dbReference type="RefSeq" id="WP_048498742.1">
    <property type="nucleotide sequence ID" value="NZ_LFNG01000004.1"/>
</dbReference>
<evidence type="ECO:0000313" key="1">
    <source>
        <dbReference type="EMBL" id="KMQ72116.1"/>
    </source>
</evidence>
<gene>
    <name evidence="1" type="ORF">ACM44_03635</name>
</gene>
<proteinExistence type="predicted"/>
<dbReference type="PROSITE" id="PS51257">
    <property type="entry name" value="PROKAR_LIPOPROTEIN"/>
    <property type="match status" value="1"/>
</dbReference>
<dbReference type="Proteomes" id="UP000035900">
    <property type="component" value="Unassembled WGS sequence"/>
</dbReference>
<dbReference type="EMBL" id="LFNG01000004">
    <property type="protein sequence ID" value="KMQ72116.1"/>
    <property type="molecule type" value="Genomic_DNA"/>
</dbReference>
<keyword evidence="2" id="KW-1185">Reference proteome</keyword>
<protein>
    <recommendedName>
        <fullName evidence="3">DUF4595 domain-containing protein</fullName>
    </recommendedName>
</protein>
<comment type="caution">
    <text evidence="1">The sequence shown here is derived from an EMBL/GenBank/DDBJ whole genome shotgun (WGS) entry which is preliminary data.</text>
</comment>
<dbReference type="AlphaFoldDB" id="A0A0J7J230"/>
<evidence type="ECO:0008006" key="3">
    <source>
        <dbReference type="Google" id="ProtNLM"/>
    </source>
</evidence>
<organism evidence="1 2">
    <name type="scientific">Chryseobacterium koreense CCUG 49689</name>
    <dbReference type="NCBI Taxonomy" id="1304281"/>
    <lineage>
        <taxon>Bacteria</taxon>
        <taxon>Pseudomonadati</taxon>
        <taxon>Bacteroidota</taxon>
        <taxon>Flavobacteriia</taxon>
        <taxon>Flavobacteriales</taxon>
        <taxon>Weeksellaceae</taxon>
        <taxon>Chryseobacterium group</taxon>
        <taxon>Chryseobacterium</taxon>
    </lineage>
</organism>
<name>A0A0J7J230_9FLAO</name>
<reference evidence="1 2" key="1">
    <citation type="journal article" date="2004" name="Int. J. Syst. Evol. Microbiol.">
        <title>Kaistella koreensis gen. nov., sp. nov., a novel member of the Chryseobacterium-Bergeyella-Riemerella branch.</title>
        <authorList>
            <person name="Kim M.K."/>
            <person name="Im W.T."/>
            <person name="Shin Y.K."/>
            <person name="Lim J.H."/>
            <person name="Kim S.H."/>
            <person name="Lee B.C."/>
            <person name="Park M.Y."/>
            <person name="Lee K.Y."/>
            <person name="Lee S.T."/>
        </authorList>
    </citation>
    <scope>NUCLEOTIDE SEQUENCE [LARGE SCALE GENOMIC DNA]</scope>
    <source>
        <strain evidence="1 2">CCUG 49689</strain>
    </source>
</reference>
<accession>A0A0J7J230</accession>
<dbReference type="OrthoDB" id="1240145at2"/>
<dbReference type="PATRIC" id="fig|1304281.5.peg.784"/>
<sequence length="283" mass="31022">MKKLLYFFTFAFSLLIVFSCEPNRAENGDLLFGVGGTGSDGGSGGGGTPPAGRLLTKTESHTLNEETGEWEDQTTTYQYEGNKFISYTGDGDVWLMTYNSNNKISKITNPAQTVTLEYSGANVSKMVSEIPGFLKTTATYTYNGTQLIKVVAILDTSFPIPAKAYLEANYTYTGANITKTVAKSGVYDLLGELQMNPEINTYEMTYDNKQSPMRLLPTEFLVYLAGMAPHGGSLLSANNVTQQKHSVTGAPTETFDYTHIYDSQGYPTKSTSSADEYVNYTYK</sequence>